<dbReference type="GO" id="GO:0035556">
    <property type="term" value="P:intracellular signal transduction"/>
    <property type="evidence" value="ECO:0007669"/>
    <property type="project" value="TreeGrafter"/>
</dbReference>
<reference evidence="6" key="1">
    <citation type="submission" date="2021-10" db="EMBL/GenBank/DDBJ databases">
        <title>Tropical sea cucumber genome reveals ecological adaptation and Cuvierian tubules defense mechanism.</title>
        <authorList>
            <person name="Chen T."/>
        </authorList>
    </citation>
    <scope>NUCLEOTIDE SEQUENCE</scope>
    <source>
        <strain evidence="6">Nanhai2018</strain>
        <tissue evidence="6">Muscle</tissue>
    </source>
</reference>
<dbReference type="InterPro" id="IPR051286">
    <property type="entry name" value="JAK"/>
</dbReference>
<feature type="domain" description="Protein kinase" evidence="5">
    <location>
        <begin position="153"/>
        <end position="415"/>
    </location>
</feature>
<dbReference type="InterPro" id="IPR000719">
    <property type="entry name" value="Prot_kinase_dom"/>
</dbReference>
<dbReference type="SUPFAM" id="SSF48726">
    <property type="entry name" value="Immunoglobulin"/>
    <property type="match status" value="1"/>
</dbReference>
<evidence type="ECO:0000256" key="1">
    <source>
        <dbReference type="ARBA" id="ARBA00004167"/>
    </source>
</evidence>
<dbReference type="SUPFAM" id="SSF56112">
    <property type="entry name" value="Protein kinase-like (PK-like)"/>
    <property type="match status" value="1"/>
</dbReference>
<gene>
    <name evidence="6" type="ORF">HOLleu_21877</name>
</gene>
<dbReference type="AlphaFoldDB" id="A0A9Q1BXV8"/>
<dbReference type="InterPro" id="IPR011009">
    <property type="entry name" value="Kinase-like_dom_sf"/>
</dbReference>
<comment type="subcellular location">
    <subcellularLocation>
        <location evidence="1">Membrane</location>
        <topology evidence="1">Single-pass membrane protein</topology>
    </subcellularLocation>
</comment>
<dbReference type="GO" id="GO:0005524">
    <property type="term" value="F:ATP binding"/>
    <property type="evidence" value="ECO:0007669"/>
    <property type="project" value="InterPro"/>
</dbReference>
<dbReference type="PROSITE" id="PS50011">
    <property type="entry name" value="PROTEIN_KINASE_DOM"/>
    <property type="match status" value="1"/>
</dbReference>
<keyword evidence="7" id="KW-1185">Reference proteome</keyword>
<dbReference type="CDD" id="cd00096">
    <property type="entry name" value="Ig"/>
    <property type="match status" value="1"/>
</dbReference>
<dbReference type="GO" id="GO:0019221">
    <property type="term" value="P:cytokine-mediated signaling pathway"/>
    <property type="evidence" value="ECO:0007669"/>
    <property type="project" value="TreeGrafter"/>
</dbReference>
<protein>
    <submittedName>
        <fullName evidence="6">Fibroblast growth factor receptor 4</fullName>
    </submittedName>
</protein>
<sequence>MATIILQLSAEQKVAFLGDTANLEFFLGPAASSALITWQKGNEHLLNHDLKPVKTTKGRYSSLLDEILMTVWLEISDITFQDAGNYSCIVYKQFKGTPVENEWTLLVQGMDLHLAISSPERMNLPVVTDRLSSSSSIKQLTEVSTKEILADDLVFVRPLETGRVFKRWAGMLQKYNGSEKHVQILQPTALDTDSLGEWNCHIGGLLKLDEHRNIISTLGFCIVSSTAYCIQDSTSSESVRSYIRRNFNQLSCDTYSIFELPHRLISFAMDIIRGVKFLNCNKWLHPGLCLDKLLLADDGHCLKLYDFCKMSDAVKKMGTYKAKAENILFLAPEVILKNEYTFKSELWAIAITFWEIFSSGQNVPIDPHKTEHMKIHQKLGQPSSCPEPVYEIMKPCWSLDPATRPSLEELEEAFINLQNEYYCIQFDRHDDKFHKDETNLKGECNDYEPCLPVQRS</sequence>
<dbReference type="Gene3D" id="1.10.510.10">
    <property type="entry name" value="Transferase(Phosphotransferase) domain 1"/>
    <property type="match status" value="1"/>
</dbReference>
<proteinExistence type="predicted"/>
<dbReference type="OrthoDB" id="1915767at2759"/>
<dbReference type="InterPro" id="IPR013783">
    <property type="entry name" value="Ig-like_fold"/>
</dbReference>
<dbReference type="SMART" id="SM00409">
    <property type="entry name" value="IG"/>
    <property type="match status" value="1"/>
</dbReference>
<comment type="caution">
    <text evidence="6">The sequence shown here is derived from an EMBL/GenBank/DDBJ whole genome shotgun (WGS) entry which is preliminary data.</text>
</comment>
<dbReference type="PIRSF" id="PIRSF000615">
    <property type="entry name" value="TyrPK_CSF1-R"/>
    <property type="match status" value="1"/>
</dbReference>
<evidence type="ECO:0000313" key="6">
    <source>
        <dbReference type="EMBL" id="KAJ8034862.1"/>
    </source>
</evidence>
<dbReference type="Gene3D" id="2.60.40.10">
    <property type="entry name" value="Immunoglobulins"/>
    <property type="match status" value="1"/>
</dbReference>
<keyword evidence="2" id="KW-0325">Glycoprotein</keyword>
<keyword evidence="6" id="KW-0675">Receptor</keyword>
<dbReference type="Pfam" id="PF07714">
    <property type="entry name" value="PK_Tyr_Ser-Thr"/>
    <property type="match status" value="1"/>
</dbReference>
<dbReference type="GO" id="GO:0046872">
    <property type="term" value="F:metal ion binding"/>
    <property type="evidence" value="ECO:0007669"/>
    <property type="project" value="UniProtKB-KW"/>
</dbReference>
<evidence type="ECO:0000259" key="5">
    <source>
        <dbReference type="PROSITE" id="PS50011"/>
    </source>
</evidence>
<keyword evidence="4" id="KW-0460">Magnesium</keyword>
<accession>A0A9Q1BXV8</accession>
<evidence type="ECO:0000313" key="7">
    <source>
        <dbReference type="Proteomes" id="UP001152320"/>
    </source>
</evidence>
<evidence type="ECO:0000256" key="3">
    <source>
        <dbReference type="ARBA" id="ARBA00023319"/>
    </source>
</evidence>
<dbReference type="GO" id="GO:0005829">
    <property type="term" value="C:cytosol"/>
    <property type="evidence" value="ECO:0007669"/>
    <property type="project" value="TreeGrafter"/>
</dbReference>
<dbReference type="GO" id="GO:0005126">
    <property type="term" value="F:cytokine receptor binding"/>
    <property type="evidence" value="ECO:0007669"/>
    <property type="project" value="TreeGrafter"/>
</dbReference>
<dbReference type="InterPro" id="IPR003599">
    <property type="entry name" value="Ig_sub"/>
</dbReference>
<feature type="binding site" evidence="4">
    <location>
        <position position="306"/>
    </location>
    <ligand>
        <name>Mg(2+)</name>
        <dbReference type="ChEBI" id="CHEBI:18420"/>
    </ligand>
</feature>
<dbReference type="EMBL" id="JAIZAY010000010">
    <property type="protein sequence ID" value="KAJ8034862.1"/>
    <property type="molecule type" value="Genomic_DNA"/>
</dbReference>
<dbReference type="PANTHER" id="PTHR45807:SF7">
    <property type="entry name" value="TYROSINE-PROTEIN KINASE HOPSCOTCH"/>
    <property type="match status" value="1"/>
</dbReference>
<dbReference type="GO" id="GO:0016020">
    <property type="term" value="C:membrane"/>
    <property type="evidence" value="ECO:0007669"/>
    <property type="project" value="UniProtKB-SubCell"/>
</dbReference>
<evidence type="ECO:0000256" key="4">
    <source>
        <dbReference type="PIRSR" id="PIRSR000615-3"/>
    </source>
</evidence>
<dbReference type="InterPro" id="IPR036179">
    <property type="entry name" value="Ig-like_dom_sf"/>
</dbReference>
<evidence type="ECO:0000256" key="2">
    <source>
        <dbReference type="ARBA" id="ARBA00023180"/>
    </source>
</evidence>
<dbReference type="Proteomes" id="UP001152320">
    <property type="component" value="Chromosome 10"/>
</dbReference>
<name>A0A9Q1BXV8_HOLLE</name>
<organism evidence="6 7">
    <name type="scientific">Holothuria leucospilota</name>
    <name type="common">Black long sea cucumber</name>
    <name type="synonym">Mertensiothuria leucospilota</name>
    <dbReference type="NCBI Taxonomy" id="206669"/>
    <lineage>
        <taxon>Eukaryota</taxon>
        <taxon>Metazoa</taxon>
        <taxon>Echinodermata</taxon>
        <taxon>Eleutherozoa</taxon>
        <taxon>Echinozoa</taxon>
        <taxon>Holothuroidea</taxon>
        <taxon>Aspidochirotacea</taxon>
        <taxon>Aspidochirotida</taxon>
        <taxon>Holothuriidae</taxon>
        <taxon>Holothuria</taxon>
    </lineage>
</organism>
<keyword evidence="3" id="KW-0393">Immunoglobulin domain</keyword>
<keyword evidence="4" id="KW-0479">Metal-binding</keyword>
<dbReference type="GO" id="GO:0004715">
    <property type="term" value="F:non-membrane spanning protein tyrosine kinase activity"/>
    <property type="evidence" value="ECO:0007669"/>
    <property type="project" value="TreeGrafter"/>
</dbReference>
<dbReference type="InterPro" id="IPR001245">
    <property type="entry name" value="Ser-Thr/Tyr_kinase_cat_dom"/>
</dbReference>
<dbReference type="PANTHER" id="PTHR45807">
    <property type="entry name" value="TYROSINE-PROTEIN KINASE HOPSCOTCH"/>
    <property type="match status" value="1"/>
</dbReference>
<dbReference type="GO" id="GO:0007259">
    <property type="term" value="P:cell surface receptor signaling pathway via JAK-STAT"/>
    <property type="evidence" value="ECO:0007669"/>
    <property type="project" value="TreeGrafter"/>
</dbReference>
<dbReference type="GO" id="GO:0030154">
    <property type="term" value="P:cell differentiation"/>
    <property type="evidence" value="ECO:0007669"/>
    <property type="project" value="TreeGrafter"/>
</dbReference>